<evidence type="ECO:0000313" key="1">
    <source>
        <dbReference type="EMBL" id="CAH3185762.1"/>
    </source>
</evidence>
<protein>
    <submittedName>
        <fullName evidence="1">Uncharacterized protein</fullName>
    </submittedName>
</protein>
<comment type="caution">
    <text evidence="1">The sequence shown here is derived from an EMBL/GenBank/DDBJ whole genome shotgun (WGS) entry which is preliminary data.</text>
</comment>
<evidence type="ECO:0000313" key="3">
    <source>
        <dbReference type="Proteomes" id="UP001159427"/>
    </source>
</evidence>
<dbReference type="PANTHER" id="PTHR33776">
    <property type="entry name" value="ENDO/EXONUCLEASE/PHOSPHATASE DOMAIN-CONTAINING PROTEIN"/>
    <property type="match status" value="1"/>
</dbReference>
<feature type="non-terminal residue" evidence="1">
    <location>
        <position position="1"/>
    </location>
</feature>
<dbReference type="PANTHER" id="PTHR33776:SF4">
    <property type="entry name" value="ENDONUCLEASE_EXONUCLEASE_PHOSPHATASE DOMAIN-CONTAINING PROTEIN"/>
    <property type="match status" value="1"/>
</dbReference>
<organism evidence="1 3">
    <name type="scientific">Porites evermanni</name>
    <dbReference type="NCBI Taxonomy" id="104178"/>
    <lineage>
        <taxon>Eukaryota</taxon>
        <taxon>Metazoa</taxon>
        <taxon>Cnidaria</taxon>
        <taxon>Anthozoa</taxon>
        <taxon>Hexacorallia</taxon>
        <taxon>Scleractinia</taxon>
        <taxon>Fungiina</taxon>
        <taxon>Poritidae</taxon>
        <taxon>Porites</taxon>
    </lineage>
</organism>
<proteinExistence type="predicted"/>
<dbReference type="EMBL" id="CALNXI010006772">
    <property type="protein sequence ID" value="CAH3199181.1"/>
    <property type="molecule type" value="Genomic_DNA"/>
</dbReference>
<keyword evidence="3" id="KW-1185">Reference proteome</keyword>
<dbReference type="Proteomes" id="UP001159427">
    <property type="component" value="Unassembled WGS sequence"/>
</dbReference>
<gene>
    <name evidence="1" type="ORF">PEVE_00016336</name>
    <name evidence="2" type="ORF">PEVE_00038984</name>
</gene>
<name>A0ABN8S216_9CNID</name>
<reference evidence="1 3" key="1">
    <citation type="submission" date="2022-05" db="EMBL/GenBank/DDBJ databases">
        <authorList>
            <consortium name="Genoscope - CEA"/>
            <person name="William W."/>
        </authorList>
    </citation>
    <scope>NUCLEOTIDE SEQUENCE [LARGE SCALE GENOMIC DNA]</scope>
</reference>
<dbReference type="EMBL" id="CALNXI010002283">
    <property type="protein sequence ID" value="CAH3185762.1"/>
    <property type="molecule type" value="Genomic_DNA"/>
</dbReference>
<accession>A0ABN8S216</accession>
<evidence type="ECO:0000313" key="2">
    <source>
        <dbReference type="EMBL" id="CAH3199181.1"/>
    </source>
</evidence>
<sequence>CSNLNVTNLENLCIEIRKPNSKPFLIATWYRPPCSSIDLFLYYESFLQKLDSLGLEYYPLSDLNCNLATLQYDSNTLCLYEISNLFGLQQLITEPIHITKSSATLIDLIFT</sequence>